<dbReference type="AlphaFoldDB" id="A0A085Z0X3"/>
<reference evidence="2 3" key="1">
    <citation type="submission" date="2014-07" db="EMBL/GenBank/DDBJ databases">
        <title>Genome of Chryseobacterium formosense LMG 24722.</title>
        <authorList>
            <person name="Pipes S.E."/>
            <person name="Stropko S.J."/>
            <person name="Newman J.D."/>
        </authorList>
    </citation>
    <scope>NUCLEOTIDE SEQUENCE [LARGE SCALE GENOMIC DNA]</scope>
    <source>
        <strain evidence="2 3">LMG 24722</strain>
    </source>
</reference>
<organism evidence="2 3">
    <name type="scientific">Chryseobacterium formosense</name>
    <dbReference type="NCBI Taxonomy" id="236814"/>
    <lineage>
        <taxon>Bacteria</taxon>
        <taxon>Pseudomonadati</taxon>
        <taxon>Bacteroidota</taxon>
        <taxon>Flavobacteriia</taxon>
        <taxon>Flavobacteriales</taxon>
        <taxon>Weeksellaceae</taxon>
        <taxon>Chryseobacterium group</taxon>
        <taxon>Chryseobacterium</taxon>
    </lineage>
</organism>
<gene>
    <name evidence="2" type="ORF">IX39_16970</name>
</gene>
<accession>A0A085Z0X3</accession>
<sequence length="74" mass="8451">MSSNKAAIGARILVVITIFVISTKEKSKFNYFEYAYKNHPVKNSFEFSPPVPHYFLFIFCFGESRSSISKGGEF</sequence>
<protein>
    <submittedName>
        <fullName evidence="2">Uncharacterized protein</fullName>
    </submittedName>
</protein>
<keyword evidence="1" id="KW-1133">Transmembrane helix</keyword>
<keyword evidence="1" id="KW-0472">Membrane</keyword>
<evidence type="ECO:0000256" key="1">
    <source>
        <dbReference type="SAM" id="Phobius"/>
    </source>
</evidence>
<dbReference type="STRING" id="236814.IX39_16970"/>
<evidence type="ECO:0000313" key="2">
    <source>
        <dbReference type="EMBL" id="KFE98086.1"/>
    </source>
</evidence>
<name>A0A085Z0X3_9FLAO</name>
<evidence type="ECO:0000313" key="3">
    <source>
        <dbReference type="Proteomes" id="UP000028713"/>
    </source>
</evidence>
<dbReference type="Proteomes" id="UP000028713">
    <property type="component" value="Unassembled WGS sequence"/>
</dbReference>
<proteinExistence type="predicted"/>
<dbReference type="EMBL" id="JPRP01000003">
    <property type="protein sequence ID" value="KFE98086.1"/>
    <property type="molecule type" value="Genomic_DNA"/>
</dbReference>
<feature type="transmembrane region" description="Helical" evidence="1">
    <location>
        <begin position="6"/>
        <end position="23"/>
    </location>
</feature>
<keyword evidence="1" id="KW-0812">Transmembrane</keyword>
<keyword evidence="3" id="KW-1185">Reference proteome</keyword>
<comment type="caution">
    <text evidence="2">The sequence shown here is derived from an EMBL/GenBank/DDBJ whole genome shotgun (WGS) entry which is preliminary data.</text>
</comment>